<accession>A0ABD1P1G1</accession>
<reference evidence="2" key="1">
    <citation type="submission" date="2024-07" db="EMBL/GenBank/DDBJ databases">
        <title>Two chromosome-level genome assemblies of Korean endemic species Abeliophyllum distichum and Forsythia ovata (Oleaceae).</title>
        <authorList>
            <person name="Jang H."/>
        </authorList>
    </citation>
    <scope>NUCLEOTIDE SEQUENCE [LARGE SCALE GENOMIC DNA]</scope>
</reference>
<proteinExistence type="predicted"/>
<sequence>MDMVSERSRCFAKFGHGIRAVPPVKDNDVFGADLIGVATIFAKRIAADQVSEGELFPIAPWGKADIFKAAATGITRFPVLHDLGGVAKICVTVIDHRDGGVVLSRDHCNGGWQLTATET</sequence>
<organism evidence="1 2">
    <name type="scientific">Forsythia ovata</name>
    <dbReference type="NCBI Taxonomy" id="205694"/>
    <lineage>
        <taxon>Eukaryota</taxon>
        <taxon>Viridiplantae</taxon>
        <taxon>Streptophyta</taxon>
        <taxon>Embryophyta</taxon>
        <taxon>Tracheophyta</taxon>
        <taxon>Spermatophyta</taxon>
        <taxon>Magnoliopsida</taxon>
        <taxon>eudicotyledons</taxon>
        <taxon>Gunneridae</taxon>
        <taxon>Pentapetalae</taxon>
        <taxon>asterids</taxon>
        <taxon>lamiids</taxon>
        <taxon>Lamiales</taxon>
        <taxon>Oleaceae</taxon>
        <taxon>Forsythieae</taxon>
        <taxon>Forsythia</taxon>
    </lineage>
</organism>
<evidence type="ECO:0000313" key="1">
    <source>
        <dbReference type="EMBL" id="KAL2457522.1"/>
    </source>
</evidence>
<name>A0ABD1P1G1_9LAMI</name>
<dbReference type="Proteomes" id="UP001604277">
    <property type="component" value="Unassembled WGS sequence"/>
</dbReference>
<evidence type="ECO:0000313" key="2">
    <source>
        <dbReference type="Proteomes" id="UP001604277"/>
    </source>
</evidence>
<gene>
    <name evidence="1" type="ORF">Fot_56186</name>
</gene>
<dbReference type="EMBL" id="JBFOLJ010000039">
    <property type="protein sequence ID" value="KAL2457522.1"/>
    <property type="molecule type" value="Genomic_DNA"/>
</dbReference>
<comment type="caution">
    <text evidence="1">The sequence shown here is derived from an EMBL/GenBank/DDBJ whole genome shotgun (WGS) entry which is preliminary data.</text>
</comment>
<protein>
    <submittedName>
        <fullName evidence="1">Uncharacterized protein</fullName>
    </submittedName>
</protein>
<keyword evidence="2" id="KW-1185">Reference proteome</keyword>
<dbReference type="AlphaFoldDB" id="A0ABD1P1G1"/>